<name>A0AAD1DQQ7_CHRNA</name>
<evidence type="ECO:0000256" key="1">
    <source>
        <dbReference type="ARBA" id="ARBA00009943"/>
    </source>
</evidence>
<dbReference type="GO" id="GO:0009252">
    <property type="term" value="P:peptidoglycan biosynthetic process"/>
    <property type="evidence" value="ECO:0007669"/>
    <property type="project" value="UniProtKB-KW"/>
</dbReference>
<dbReference type="PANTHER" id="PTHR36174">
    <property type="entry name" value="LIPID II:GLYCINE GLYCYLTRANSFERASE"/>
    <property type="match status" value="1"/>
</dbReference>
<keyword evidence="4" id="KW-0573">Peptidoglycan synthesis</keyword>
<dbReference type="PROSITE" id="PS51191">
    <property type="entry name" value="FEMABX"/>
    <property type="match status" value="1"/>
</dbReference>
<dbReference type="RefSeq" id="WP_123857367.1">
    <property type="nucleotide sequence ID" value="NZ_CP033923.1"/>
</dbReference>
<evidence type="ECO:0000256" key="3">
    <source>
        <dbReference type="ARBA" id="ARBA00022960"/>
    </source>
</evidence>
<keyword evidence="6" id="KW-0961">Cell wall biogenesis/degradation</keyword>
<dbReference type="InterPro" id="IPR050644">
    <property type="entry name" value="PG_Glycine_Bridge_Synth"/>
</dbReference>
<organism evidence="7 8">
    <name type="scientific">Chryseobacterium nakagawai</name>
    <dbReference type="NCBI Taxonomy" id="1241982"/>
    <lineage>
        <taxon>Bacteria</taxon>
        <taxon>Pseudomonadati</taxon>
        <taxon>Bacteroidota</taxon>
        <taxon>Flavobacteriia</taxon>
        <taxon>Flavobacteriales</taxon>
        <taxon>Weeksellaceae</taxon>
        <taxon>Chryseobacterium group</taxon>
        <taxon>Chryseobacterium</taxon>
    </lineage>
</organism>
<dbReference type="InterPro" id="IPR003447">
    <property type="entry name" value="FEMABX"/>
</dbReference>
<evidence type="ECO:0000256" key="5">
    <source>
        <dbReference type="ARBA" id="ARBA00023315"/>
    </source>
</evidence>
<keyword evidence="8" id="KW-1185">Reference proteome</keyword>
<evidence type="ECO:0000256" key="2">
    <source>
        <dbReference type="ARBA" id="ARBA00022679"/>
    </source>
</evidence>
<sequence length="341" mass="39365">MYRFEVIDKLQSEWNQIVKASSAYDFHHTAFYHTIDNGFDSKLFVAYEDDVFIALPLVIRPIEETGFYDCTSVYGYAGPISNIKDFNFSSDLKEFFKKEFDRYCIENSIVCAFSRLHPLIDQDHFFENFGKILNVNKTISIDLTLPIDQQRALYGKSNKSQINQLRRNGFTVEEAKTSADFDAFVEIYYETMHRVNALPSYFFTKEYFHAFLNNNDFDSKLLLAKHEGKIVAGGIFTMTNNIMQYHLSGTTGEYLRNTPMKLLLDEARLLGNEYKMAALHLGGGAGGSDEDSLFLFKASFSKTQCMFKVWQYIIDLETYNKLSESVTDKNSGFFPLYRSKN</sequence>
<dbReference type="InterPro" id="IPR016181">
    <property type="entry name" value="Acyl_CoA_acyltransferase"/>
</dbReference>
<dbReference type="KEGG" id="cnk:EG343_08440"/>
<dbReference type="Gene3D" id="3.40.630.30">
    <property type="match status" value="1"/>
</dbReference>
<keyword evidence="2" id="KW-0808">Transferase</keyword>
<gene>
    <name evidence="7" type="ORF">EG343_08440</name>
</gene>
<evidence type="ECO:0000313" key="7">
    <source>
        <dbReference type="EMBL" id="AZA90650.1"/>
    </source>
</evidence>
<dbReference type="SUPFAM" id="SSF55729">
    <property type="entry name" value="Acyl-CoA N-acyltransferases (Nat)"/>
    <property type="match status" value="1"/>
</dbReference>
<reference evidence="7 8" key="1">
    <citation type="submission" date="2018-11" db="EMBL/GenBank/DDBJ databases">
        <title>Proposal to divide the Flavobacteriaceae and reorganize its genera based on Amino Acid Identity values calculated from whole genome sequences.</title>
        <authorList>
            <person name="Nicholson A.C."/>
            <person name="Gulvik C.A."/>
            <person name="Whitney A.M."/>
            <person name="Humrighouse B.W."/>
            <person name="Bell M."/>
            <person name="Holmes B."/>
            <person name="Steigerwalt A.G."/>
            <person name="Villarma A."/>
            <person name="Sheth M."/>
            <person name="Batra D."/>
            <person name="Pryor J."/>
            <person name="Bernardet J.-F."/>
            <person name="Hugo C."/>
            <person name="Kampfer P."/>
            <person name="Newman J."/>
            <person name="McQuiston J.R."/>
        </authorList>
    </citation>
    <scope>NUCLEOTIDE SEQUENCE [LARGE SCALE GENOMIC DNA]</scope>
    <source>
        <strain evidence="7 8">G0041</strain>
    </source>
</reference>
<evidence type="ECO:0000313" key="8">
    <source>
        <dbReference type="Proteomes" id="UP000278288"/>
    </source>
</evidence>
<dbReference type="GO" id="GO:0016755">
    <property type="term" value="F:aminoacyltransferase activity"/>
    <property type="evidence" value="ECO:0007669"/>
    <property type="project" value="InterPro"/>
</dbReference>
<comment type="similarity">
    <text evidence="1">Belongs to the FemABX family.</text>
</comment>
<evidence type="ECO:0000256" key="6">
    <source>
        <dbReference type="ARBA" id="ARBA00023316"/>
    </source>
</evidence>
<evidence type="ECO:0000256" key="4">
    <source>
        <dbReference type="ARBA" id="ARBA00022984"/>
    </source>
</evidence>
<dbReference type="EMBL" id="CP033923">
    <property type="protein sequence ID" value="AZA90650.1"/>
    <property type="molecule type" value="Genomic_DNA"/>
</dbReference>
<dbReference type="Proteomes" id="UP000278288">
    <property type="component" value="Chromosome"/>
</dbReference>
<keyword evidence="5" id="KW-0012">Acyltransferase</keyword>
<protein>
    <submittedName>
        <fullName evidence="7">GNAT family N-acetyltransferase</fullName>
    </submittedName>
</protein>
<proteinExistence type="inferred from homology"/>
<dbReference type="GO" id="GO:0008360">
    <property type="term" value="P:regulation of cell shape"/>
    <property type="evidence" value="ECO:0007669"/>
    <property type="project" value="UniProtKB-KW"/>
</dbReference>
<keyword evidence="3" id="KW-0133">Cell shape</keyword>
<dbReference type="AlphaFoldDB" id="A0AAD1DQQ7"/>
<dbReference type="GO" id="GO:0071555">
    <property type="term" value="P:cell wall organization"/>
    <property type="evidence" value="ECO:0007669"/>
    <property type="project" value="UniProtKB-KW"/>
</dbReference>
<dbReference type="PANTHER" id="PTHR36174:SF1">
    <property type="entry name" value="LIPID II:GLYCINE GLYCYLTRANSFERASE"/>
    <property type="match status" value="1"/>
</dbReference>
<accession>A0AAD1DQQ7</accession>